<evidence type="ECO:0000313" key="4">
    <source>
        <dbReference type="EMBL" id="RDE48787.1"/>
    </source>
</evidence>
<dbReference type="Pfam" id="PF00353">
    <property type="entry name" value="HemolysinCabind"/>
    <property type="match status" value="11"/>
</dbReference>
<comment type="caution">
    <text evidence="4">The sequence shown here is derived from an EMBL/GenBank/DDBJ whole genome shotgun (WGS) entry which is preliminary data.</text>
</comment>
<dbReference type="InterPro" id="IPR029058">
    <property type="entry name" value="AB_hydrolase_fold"/>
</dbReference>
<evidence type="ECO:0000256" key="1">
    <source>
        <dbReference type="ARBA" id="ARBA00004613"/>
    </source>
</evidence>
<feature type="compositionally biased region" description="Basic and acidic residues" evidence="3">
    <location>
        <begin position="1073"/>
        <end position="1086"/>
    </location>
</feature>
<dbReference type="GO" id="GO:0005509">
    <property type="term" value="F:calcium ion binding"/>
    <property type="evidence" value="ECO:0007669"/>
    <property type="project" value="InterPro"/>
</dbReference>
<feature type="region of interest" description="Disordered" evidence="3">
    <location>
        <begin position="1117"/>
        <end position="1200"/>
    </location>
</feature>
<dbReference type="PROSITE" id="PS00330">
    <property type="entry name" value="HEMOLYSIN_CALCIUM"/>
    <property type="match status" value="6"/>
</dbReference>
<dbReference type="PANTHER" id="PTHR38340:SF1">
    <property type="entry name" value="S-LAYER PROTEIN"/>
    <property type="match status" value="1"/>
</dbReference>
<dbReference type="InterPro" id="IPR018511">
    <property type="entry name" value="Hemolysin-typ_Ca-bd_CS"/>
</dbReference>
<dbReference type="InterPro" id="IPR001343">
    <property type="entry name" value="Hemolysn_Ca-bd"/>
</dbReference>
<proteinExistence type="predicted"/>
<dbReference type="InterPro" id="IPR011049">
    <property type="entry name" value="Serralysin-like_metalloprot_C"/>
</dbReference>
<gene>
    <name evidence="4" type="ORF">DVS81_20185</name>
</gene>
<dbReference type="PRINTS" id="PR00313">
    <property type="entry name" value="CABNDNGRPT"/>
</dbReference>
<dbReference type="SUPFAM" id="SSF53474">
    <property type="entry name" value="alpha/beta-Hydrolases"/>
    <property type="match status" value="1"/>
</dbReference>
<dbReference type="Gene3D" id="2.150.10.10">
    <property type="entry name" value="Serralysin-like metalloprotease, C-terminal"/>
    <property type="match status" value="8"/>
</dbReference>
<evidence type="ECO:0000256" key="3">
    <source>
        <dbReference type="SAM" id="MobiDB-lite"/>
    </source>
</evidence>
<dbReference type="Gene3D" id="2.160.20.160">
    <property type="match status" value="1"/>
</dbReference>
<keyword evidence="2" id="KW-0964">Secreted</keyword>
<evidence type="ECO:0000256" key="2">
    <source>
        <dbReference type="ARBA" id="ARBA00022525"/>
    </source>
</evidence>
<organism evidence="4 5">
    <name type="scientific">Candidatus Accumulibacter meliphilus</name>
    <dbReference type="NCBI Taxonomy" id="2211374"/>
    <lineage>
        <taxon>Bacteria</taxon>
        <taxon>Pseudomonadati</taxon>
        <taxon>Pseudomonadota</taxon>
        <taxon>Betaproteobacteria</taxon>
        <taxon>Candidatus Accumulibacter</taxon>
    </lineage>
</organism>
<accession>A0A369XKK6</accession>
<name>A0A369XKK6_9PROT</name>
<dbReference type="GO" id="GO:0005576">
    <property type="term" value="C:extracellular region"/>
    <property type="evidence" value="ECO:0007669"/>
    <property type="project" value="UniProtKB-SubCell"/>
</dbReference>
<reference evidence="4 5" key="1">
    <citation type="submission" date="2018-05" db="EMBL/GenBank/DDBJ databases">
        <title>Integrated omic analyses show evidence that a Ca. Accumulibacter phosphatis strain performs denitrification under micro-aerobic conditions.</title>
        <authorList>
            <person name="Camejo P.Y."/>
            <person name="Katherine M.D."/>
            <person name="Daniel N.R."/>
        </authorList>
    </citation>
    <scope>NUCLEOTIDE SEQUENCE [LARGE SCALE GENOMIC DNA]</scope>
    <source>
        <strain evidence="4">UW-LDO-IC</strain>
    </source>
</reference>
<dbReference type="InterPro" id="IPR050557">
    <property type="entry name" value="RTX_toxin/Mannuronan_C5-epim"/>
</dbReference>
<sequence length="1556" mass="160884">MTKSGFSATVFRSTANPAEYTISFRSTEYQTESKGGDWSRDGADAADGDINHYGFALAQLASMEEFYAQLKAGKTFNNSTGQFETSAAALNFMNTPHTVNVTGYSLGGHLSSAFTLMHEADIADTFNYNAAGLGGINTAEGYRAPNGGDIFDLIDLYQSMMAWDGIGTPLWWAGLPDGDRADFRAAAQANPSGLPAGNLYSTEKHQLAMKLIGNQTLGAGMGDAQDDYHGLGTQRLKESVVNWADSSGNGVFGHDPNAFDSIVGEATLSDKITQINGHGEFWDPELVANGGYHVKPMTVWVEDLPTSRGLGILEAVAPTWFRDFVGDFGETHSITPLIDSLTVVDLLKTLDATFTLERYKTIMKAIANQEDSLPVSPTDVVGSALGELLANAIPSVAVSWRSAIASQALNAADKLYDADALENMVNALGKLFTGNDPQLSPKVDTATGYADIVKRQALHTSIKTIADSATYQNAIGLITVDSLVGMSGETLFELAKSELAYRYALTELNPFVLGGYDPLYDVANSDGSLDRNDSATGLGELSDLYLQDRAAMLSWKLKYSSGQRDDDEHISTSAGDKPYDDDWDTNAVDGNWDFVDLSTTLPGGQTLRLAIDGRGVSTSDHQIVFGTNIADAIKGSGDGDHLYGIAGNDTLDGGKGNDYLEGNADADTLIGGEGKDTLVGGTGNDELTGGKGNDVLNGGLGDDTYVFATGDGWDTVDDSDGLGSIKIGSDLLSGGQESTAGLGLWESGDPLKRYKYTLSSEGDGSTTLTIVSGSDRLLVKNFTDGTLGITLGVSAPVVPPPASNSLVLVAGVLQHADKRSATTSWSIIGTDQNDQIIGGSADDELAGASGYDLLFGGAGRDRVYGDAVIDTAAAIAAARQSQLITASATLDGGADDDLIVGGLTSYNLLFGGGGSDLIIGGGSIDLIEGDGVVPSYLGFVGGITYGHLEFDSSKQKYTFFGEQLIAGITTRFARLGALASDGGTDTILTGAGNDVVLGETGDDYLSLGSGADIGIGGAGADIVYGGAGNDHLFGDFNWDAGAAPANESDVERYIRVGLEGQYHGSDLLDGGDGDDHLEGNGRDDVLHGGSGDDTLWGDDRITPAAYHGNDYLDGGDGNDVLQGNAGDDELYGAAGNDQLSGDDGTTPGQYHGRDTLSGGVGNDTLWGDGGDDELFGGDGDDHLEGDYSQLDSQYHGHDTLDGGAGNDTLIGGGGNDLLYGGQGDDWLAGDEALGSLLSMVAQGDDLLDGGDGNDILHGDGGNDTLLGGAGSDGLRGDSGNDVLIGGSGVDDLDGGGGDDLYIFRPGDGAQGAGNIVEAIYEDSGSDTVRFEGVSTDSVWVSTFTGDTVLLLAYGSGDQLAIIDGVDGAIERFEIGGQALSVSELLGRYAETRTHSVDASGHQVVTGGRGADILLTTSAYATLSGGRGDDTITASGDHSTLLYSLGDGSDRVTTGGTGTVLRLGAGVTADDLTLGLGSLALQVGSDPRDTLHFENFNAVDPLAIKPFERIEFADGDSISYADLLSRGFDLVGSDGDDAINGTGVTDRMRGGAGNDTL</sequence>
<feature type="region of interest" description="Disordered" evidence="3">
    <location>
        <begin position="1065"/>
        <end position="1096"/>
    </location>
</feature>
<dbReference type="SUPFAM" id="SSF51120">
    <property type="entry name" value="beta-Roll"/>
    <property type="match status" value="6"/>
</dbReference>
<dbReference type="PANTHER" id="PTHR38340">
    <property type="entry name" value="S-LAYER PROTEIN"/>
    <property type="match status" value="1"/>
</dbReference>
<feature type="non-terminal residue" evidence="4">
    <location>
        <position position="1556"/>
    </location>
</feature>
<comment type="subcellular location">
    <subcellularLocation>
        <location evidence="1">Secreted</location>
    </subcellularLocation>
</comment>
<evidence type="ECO:0000313" key="5">
    <source>
        <dbReference type="Proteomes" id="UP000253831"/>
    </source>
</evidence>
<protein>
    <submittedName>
        <fullName evidence="4">Calcium-binding protein</fullName>
    </submittedName>
</protein>
<dbReference type="Proteomes" id="UP000253831">
    <property type="component" value="Unassembled WGS sequence"/>
</dbReference>
<dbReference type="EMBL" id="QPGA01000088">
    <property type="protein sequence ID" value="RDE48787.1"/>
    <property type="molecule type" value="Genomic_DNA"/>
</dbReference>